<name>A0ABU7F9V6_9TELE</name>
<protein>
    <submittedName>
        <fullName evidence="1">Uncharacterized protein</fullName>
    </submittedName>
</protein>
<evidence type="ECO:0000313" key="2">
    <source>
        <dbReference type="Proteomes" id="UP001352852"/>
    </source>
</evidence>
<keyword evidence="2" id="KW-1185">Reference proteome</keyword>
<reference evidence="1 2" key="1">
    <citation type="submission" date="2021-06" db="EMBL/GenBank/DDBJ databases">
        <authorList>
            <person name="Palmer J.M."/>
        </authorList>
    </citation>
    <scope>NUCLEOTIDE SEQUENCE [LARGE SCALE GENOMIC DNA]</scope>
    <source>
        <strain evidence="1 2">CL_MEX2019</strain>
        <tissue evidence="1">Muscle</tissue>
    </source>
</reference>
<evidence type="ECO:0000313" key="1">
    <source>
        <dbReference type="EMBL" id="MED6295359.1"/>
    </source>
</evidence>
<sequence length="66" mass="8143">MERVWHNCKPTKTWQSTKTHRIYKESNNQSAIKRLMVNEQMKTSTAQYFWIPARHQDHPDFWYNFA</sequence>
<accession>A0ABU7F9V6</accession>
<gene>
    <name evidence="1" type="ORF">CHARACLAT_030947</name>
</gene>
<comment type="caution">
    <text evidence="1">The sequence shown here is derived from an EMBL/GenBank/DDBJ whole genome shotgun (WGS) entry which is preliminary data.</text>
</comment>
<organism evidence="1 2">
    <name type="scientific">Characodon lateralis</name>
    <dbReference type="NCBI Taxonomy" id="208331"/>
    <lineage>
        <taxon>Eukaryota</taxon>
        <taxon>Metazoa</taxon>
        <taxon>Chordata</taxon>
        <taxon>Craniata</taxon>
        <taxon>Vertebrata</taxon>
        <taxon>Euteleostomi</taxon>
        <taxon>Actinopterygii</taxon>
        <taxon>Neopterygii</taxon>
        <taxon>Teleostei</taxon>
        <taxon>Neoteleostei</taxon>
        <taxon>Acanthomorphata</taxon>
        <taxon>Ovalentaria</taxon>
        <taxon>Atherinomorphae</taxon>
        <taxon>Cyprinodontiformes</taxon>
        <taxon>Goodeidae</taxon>
        <taxon>Characodon</taxon>
    </lineage>
</organism>
<dbReference type="EMBL" id="JAHUTJ010078588">
    <property type="protein sequence ID" value="MED6295359.1"/>
    <property type="molecule type" value="Genomic_DNA"/>
</dbReference>
<dbReference type="Proteomes" id="UP001352852">
    <property type="component" value="Unassembled WGS sequence"/>
</dbReference>
<proteinExistence type="predicted"/>